<evidence type="ECO:0000313" key="1">
    <source>
        <dbReference type="EMBL" id="RIA85205.1"/>
    </source>
</evidence>
<dbReference type="InterPro" id="IPR006597">
    <property type="entry name" value="Sel1-like"/>
</dbReference>
<sequence length="84" mass="10009">MVFKYLKSSEGGNIKAMSQYNNIAEYHLDNKNEMKAFKWYLKLVNKIKLRAIYFVAKYYRDGIGTEQNLNEAEIWYKKCLDQSP</sequence>
<keyword evidence="2" id="KW-1185">Reference proteome</keyword>
<proteinExistence type="predicted"/>
<evidence type="ECO:0008006" key="3">
    <source>
        <dbReference type="Google" id="ProtNLM"/>
    </source>
</evidence>
<protein>
    <recommendedName>
        <fullName evidence="3">Beta-lactamase</fullName>
    </recommendedName>
</protein>
<dbReference type="InterPro" id="IPR011990">
    <property type="entry name" value="TPR-like_helical_dom_sf"/>
</dbReference>
<comment type="caution">
    <text evidence="1">The sequence shown here is derived from an EMBL/GenBank/DDBJ whole genome shotgun (WGS) entry which is preliminary data.</text>
</comment>
<dbReference type="Pfam" id="PF08238">
    <property type="entry name" value="Sel1"/>
    <property type="match status" value="2"/>
</dbReference>
<dbReference type="Gene3D" id="1.25.40.10">
    <property type="entry name" value="Tetratricopeptide repeat domain"/>
    <property type="match status" value="1"/>
</dbReference>
<dbReference type="EMBL" id="QKYT01000440">
    <property type="protein sequence ID" value="RIA85205.1"/>
    <property type="molecule type" value="Genomic_DNA"/>
</dbReference>
<dbReference type="AlphaFoldDB" id="A0A397SM90"/>
<evidence type="ECO:0000313" key="2">
    <source>
        <dbReference type="Proteomes" id="UP000265703"/>
    </source>
</evidence>
<accession>A0A397SM90</accession>
<dbReference type="OrthoDB" id="2384430at2759"/>
<reference evidence="1 2" key="1">
    <citation type="submission" date="2018-06" db="EMBL/GenBank/DDBJ databases">
        <title>Comparative genomics reveals the genomic features of Rhizophagus irregularis, R. cerebriforme, R. diaphanum and Gigaspora rosea, and their symbiotic lifestyle signature.</title>
        <authorList>
            <person name="Morin E."/>
            <person name="San Clemente H."/>
            <person name="Chen E.C.H."/>
            <person name="De La Providencia I."/>
            <person name="Hainaut M."/>
            <person name="Kuo A."/>
            <person name="Kohler A."/>
            <person name="Murat C."/>
            <person name="Tang N."/>
            <person name="Roy S."/>
            <person name="Loubradou J."/>
            <person name="Henrissat B."/>
            <person name="Grigoriev I.V."/>
            <person name="Corradi N."/>
            <person name="Roux C."/>
            <person name="Martin F.M."/>
        </authorList>
    </citation>
    <scope>NUCLEOTIDE SEQUENCE [LARGE SCALE GENOMIC DNA]</scope>
    <source>
        <strain evidence="1 2">DAOM 227022</strain>
    </source>
</reference>
<dbReference type="SUPFAM" id="SSF81901">
    <property type="entry name" value="HCP-like"/>
    <property type="match status" value="1"/>
</dbReference>
<gene>
    <name evidence="1" type="ORF">C1645_831135</name>
</gene>
<name>A0A397SM90_9GLOM</name>
<dbReference type="Proteomes" id="UP000265703">
    <property type="component" value="Unassembled WGS sequence"/>
</dbReference>
<organism evidence="1 2">
    <name type="scientific">Glomus cerebriforme</name>
    <dbReference type="NCBI Taxonomy" id="658196"/>
    <lineage>
        <taxon>Eukaryota</taxon>
        <taxon>Fungi</taxon>
        <taxon>Fungi incertae sedis</taxon>
        <taxon>Mucoromycota</taxon>
        <taxon>Glomeromycotina</taxon>
        <taxon>Glomeromycetes</taxon>
        <taxon>Glomerales</taxon>
        <taxon>Glomeraceae</taxon>
        <taxon>Glomus</taxon>
    </lineage>
</organism>